<dbReference type="KEGG" id="ccs:CCNA_01729"/>
<name>A0A0H3C8P0_CAUVN</name>
<dbReference type="PANTHER" id="PTHR18640">
    <property type="entry name" value="SOLUTE CARRIER FAMILY 10 MEMBER 7"/>
    <property type="match status" value="1"/>
</dbReference>
<feature type="transmembrane region" description="Helical" evidence="1">
    <location>
        <begin position="47"/>
        <end position="67"/>
    </location>
</feature>
<dbReference type="OrthoDB" id="9792271at2"/>
<feature type="transmembrane region" description="Helical" evidence="1">
    <location>
        <begin position="180"/>
        <end position="198"/>
    </location>
</feature>
<feature type="transmembrane region" description="Helical" evidence="1">
    <location>
        <begin position="79"/>
        <end position="99"/>
    </location>
</feature>
<keyword evidence="1" id="KW-0472">Membrane</keyword>
<dbReference type="RefSeq" id="WP_010919530.1">
    <property type="nucleotide sequence ID" value="NC_011916.1"/>
</dbReference>
<dbReference type="GeneID" id="7331194"/>
<dbReference type="PIRSF" id="PIRSF026166">
    <property type="entry name" value="UCP026166"/>
    <property type="match status" value="1"/>
</dbReference>
<dbReference type="AlphaFoldDB" id="A0A0H3C8P0"/>
<feature type="transmembrane region" description="Helical" evidence="1">
    <location>
        <begin position="219"/>
        <end position="237"/>
    </location>
</feature>
<proteinExistence type="predicted"/>
<dbReference type="PATRIC" id="fig|565050.3.peg.1705"/>
<dbReference type="InterPro" id="IPR016833">
    <property type="entry name" value="Put_Na-Bile_cotransptr"/>
</dbReference>
<dbReference type="GO" id="GO:0005886">
    <property type="term" value="C:plasma membrane"/>
    <property type="evidence" value="ECO:0007669"/>
    <property type="project" value="TreeGrafter"/>
</dbReference>
<feature type="transmembrane region" description="Helical" evidence="1">
    <location>
        <begin position="136"/>
        <end position="160"/>
    </location>
</feature>
<sequence>MPGGTRILSMGFKSLLDKLKIEPYVIALFGMVVLASVLPVRGAAAEGLSVIVKLAIALLFFLHGAKLSREAVVAGVTHWRLHLTILAFTFVMFPVLGLVASKLGVLSSTLAAGMLFLCCLPSTVQSSIAFTSIARGNVAAAVCAASASNLFGIFITPVLVSVLMHTQGGAAGGWESIQDIIVQLLLPFILGQLARPLVAKWVEKHKQLVGYVDRGSILLVVYAAFSEAVVGGIWSKVSALEMVVLLVACCILLAIVLAATTYGARALGFSKEDEITIMFCGSKKSMATGVPMAGILFPGPTAGVIVLPLMIFHQIQLMACSVIAQHYAKRPSEIVEA</sequence>
<dbReference type="Pfam" id="PF13593">
    <property type="entry name" value="SBF_like"/>
    <property type="match status" value="1"/>
</dbReference>
<organism evidence="2 3">
    <name type="scientific">Caulobacter vibrioides (strain NA1000 / CB15N)</name>
    <name type="common">Caulobacter crescentus</name>
    <dbReference type="NCBI Taxonomy" id="565050"/>
    <lineage>
        <taxon>Bacteria</taxon>
        <taxon>Pseudomonadati</taxon>
        <taxon>Pseudomonadota</taxon>
        <taxon>Alphaproteobacteria</taxon>
        <taxon>Caulobacterales</taxon>
        <taxon>Caulobacteraceae</taxon>
        <taxon>Caulobacter</taxon>
    </lineage>
</organism>
<keyword evidence="1" id="KW-1133">Transmembrane helix</keyword>
<evidence type="ECO:0000313" key="2">
    <source>
        <dbReference type="EMBL" id="ACL95194.1"/>
    </source>
</evidence>
<protein>
    <submittedName>
        <fullName evidence="2">Transporter, sodium/bile acid symporter family</fullName>
    </submittedName>
</protein>
<dbReference type="PhylomeDB" id="A0A0H3C8P0"/>
<dbReference type="InterPro" id="IPR038770">
    <property type="entry name" value="Na+/solute_symporter_sf"/>
</dbReference>
<feature type="transmembrane region" description="Helical" evidence="1">
    <location>
        <begin position="21"/>
        <end position="41"/>
    </location>
</feature>
<dbReference type="EMBL" id="CP001340">
    <property type="protein sequence ID" value="ACL95194.1"/>
    <property type="molecule type" value="Genomic_DNA"/>
</dbReference>
<reference evidence="2 3" key="1">
    <citation type="journal article" date="2010" name="J. Bacteriol.">
        <title>The genetic basis of laboratory adaptation in Caulobacter crescentus.</title>
        <authorList>
            <person name="Marks M.E."/>
            <person name="Castro-Rojas C.M."/>
            <person name="Teiling C."/>
            <person name="Du L."/>
            <person name="Kapatral V."/>
            <person name="Walunas T.L."/>
            <person name="Crosson S."/>
        </authorList>
    </citation>
    <scope>NUCLEOTIDE SEQUENCE [LARGE SCALE GENOMIC DNA]</scope>
    <source>
        <strain evidence="3">NA1000 / CB15N</strain>
    </source>
</reference>
<feature type="transmembrane region" description="Helical" evidence="1">
    <location>
        <begin position="285"/>
        <end position="311"/>
    </location>
</feature>
<keyword evidence="3" id="KW-1185">Reference proteome</keyword>
<accession>A0A0H3C8P0</accession>
<dbReference type="Proteomes" id="UP000001364">
    <property type="component" value="Chromosome"/>
</dbReference>
<evidence type="ECO:0000256" key="1">
    <source>
        <dbReference type="SAM" id="Phobius"/>
    </source>
</evidence>
<dbReference type="PANTHER" id="PTHR18640:SF5">
    <property type="entry name" value="SODIUM_BILE ACID COTRANSPORTER 7"/>
    <property type="match status" value="1"/>
</dbReference>
<feature type="transmembrane region" description="Helical" evidence="1">
    <location>
        <begin position="243"/>
        <end position="264"/>
    </location>
</feature>
<dbReference type="RefSeq" id="YP_002517102.1">
    <property type="nucleotide sequence ID" value="NC_011916.1"/>
</dbReference>
<feature type="transmembrane region" description="Helical" evidence="1">
    <location>
        <begin position="105"/>
        <end position="124"/>
    </location>
</feature>
<dbReference type="Gene3D" id="1.20.1530.20">
    <property type="match status" value="1"/>
</dbReference>
<dbReference type="SMR" id="A0A0H3C8P0"/>
<dbReference type="HOGENOM" id="CLU_039013_1_0_5"/>
<keyword evidence="1" id="KW-0812">Transmembrane</keyword>
<evidence type="ECO:0000313" key="3">
    <source>
        <dbReference type="Proteomes" id="UP000001364"/>
    </source>
</evidence>
<gene>
    <name evidence="2" type="ordered locus">CCNA_01729</name>
</gene>